<name>A0AAJ6AL22_9MICC</name>
<evidence type="ECO:0000256" key="3">
    <source>
        <dbReference type="PIRSR" id="PIRSR017388-3"/>
    </source>
</evidence>
<feature type="binding site" evidence="2">
    <location>
        <position position="115"/>
    </location>
    <ligand>
        <name>substrate</name>
    </ligand>
</feature>
<feature type="site" description="Important for substrate specificity" evidence="3">
    <location>
        <position position="166"/>
    </location>
</feature>
<dbReference type="InterPro" id="IPR029058">
    <property type="entry name" value="AB_hydrolase_fold"/>
</dbReference>
<dbReference type="PANTHER" id="PTHR43194:SF2">
    <property type="entry name" value="PEROXISOMAL MEMBRANE PROTEIN LPX1"/>
    <property type="match status" value="1"/>
</dbReference>
<dbReference type="AlphaFoldDB" id="A0AAJ6AL22"/>
<dbReference type="InterPro" id="IPR050228">
    <property type="entry name" value="Carboxylesterase_BioH"/>
</dbReference>
<dbReference type="Pfam" id="PF12146">
    <property type="entry name" value="Hydrolase_4"/>
    <property type="match status" value="1"/>
</dbReference>
<evidence type="ECO:0000259" key="4">
    <source>
        <dbReference type="Pfam" id="PF12146"/>
    </source>
</evidence>
<dbReference type="RefSeq" id="WP_279675217.1">
    <property type="nucleotide sequence ID" value="NZ_CP122566.1"/>
</dbReference>
<dbReference type="InterPro" id="IPR012354">
    <property type="entry name" value="Esterase_lipase"/>
</dbReference>
<feature type="active site" description="Nucleophile" evidence="1">
    <location>
        <position position="114"/>
    </location>
</feature>
<accession>A0AAJ6AL22</accession>
<dbReference type="Gene3D" id="3.40.50.1820">
    <property type="entry name" value="alpha/beta hydrolase"/>
    <property type="match status" value="1"/>
</dbReference>
<dbReference type="GO" id="GO:0052689">
    <property type="term" value="F:carboxylic ester hydrolase activity"/>
    <property type="evidence" value="ECO:0007669"/>
    <property type="project" value="InterPro"/>
</dbReference>
<evidence type="ECO:0000313" key="5">
    <source>
        <dbReference type="EMBL" id="WGH93992.1"/>
    </source>
</evidence>
<keyword evidence="6" id="KW-1185">Reference proteome</keyword>
<feature type="active site" description="Charge relay system" evidence="1">
    <location>
        <position position="226"/>
    </location>
</feature>
<dbReference type="Proteomes" id="UP001224674">
    <property type="component" value="Chromosome"/>
</dbReference>
<proteinExistence type="predicted"/>
<feature type="binding site" evidence="2">
    <location>
        <position position="37"/>
    </location>
    <ligand>
        <name>substrate</name>
    </ligand>
</feature>
<reference evidence="5 6" key="1">
    <citation type="submission" date="2023-03" db="EMBL/GenBank/DDBJ databases">
        <title>Complete genome sequences of several Auritidibacter ignavus strains isolated from ear infections.</title>
        <authorList>
            <person name="Baehr T."/>
            <person name="Baumhoegger A.M."/>
        </authorList>
    </citation>
    <scope>NUCLEOTIDE SEQUENCE [LARGE SCALE GENOMIC DNA]</scope>
    <source>
        <strain evidence="5 6">BABAE-6</strain>
    </source>
</reference>
<evidence type="ECO:0000256" key="2">
    <source>
        <dbReference type="PIRSR" id="PIRSR017388-2"/>
    </source>
</evidence>
<dbReference type="EMBL" id="CP122566">
    <property type="protein sequence ID" value="WGH93992.1"/>
    <property type="molecule type" value="Genomic_DNA"/>
</dbReference>
<evidence type="ECO:0000256" key="1">
    <source>
        <dbReference type="PIRSR" id="PIRSR017388-1"/>
    </source>
</evidence>
<feature type="domain" description="Serine aminopeptidase S33" evidence="4">
    <location>
        <begin position="31"/>
        <end position="261"/>
    </location>
</feature>
<protein>
    <submittedName>
        <fullName evidence="5">Alpha/beta fold hydrolase</fullName>
    </submittedName>
</protein>
<dbReference type="SUPFAM" id="SSF53474">
    <property type="entry name" value="alpha/beta-Hydrolases"/>
    <property type="match status" value="1"/>
</dbReference>
<feature type="active site" description="Charge relay system" evidence="1">
    <location>
        <position position="256"/>
    </location>
</feature>
<keyword evidence="5" id="KW-0378">Hydrolase</keyword>
<dbReference type="PANTHER" id="PTHR43194">
    <property type="entry name" value="HYDROLASE ALPHA/BETA FOLD FAMILY"/>
    <property type="match status" value="1"/>
</dbReference>
<sequence>MTSNPQQQPLDLVGRPSGMLAETSTGVSMTAVIFHGFTSGPASIAPWAYDLAEHGVNVVAPLLPGHGTQWQDLARTSAEEIRAAAATTVLAVLDRQGQQRHAGHATRLVVGGLSMGGLLALDAAAHLPEIDRVFLVNPALELHRWTSIAAWFTPLLAPLVPNIGSIADDIADPYALSSDTETPLSEHAYPRTPLAAVEQLARLMRTIRGELSKISTPVTVYRSTEDQLVSDRSLSTLRRHMATELLEIVPLPHSRHVATLDADATLIHQHSRATLSHEFSLTRAGRADA</sequence>
<evidence type="ECO:0000313" key="6">
    <source>
        <dbReference type="Proteomes" id="UP001224674"/>
    </source>
</evidence>
<gene>
    <name evidence="5" type="ORF">QDX21_04120</name>
</gene>
<organism evidence="5 6">
    <name type="scientific">Auritidibacter ignavus</name>
    <dbReference type="NCBI Taxonomy" id="678932"/>
    <lineage>
        <taxon>Bacteria</taxon>
        <taxon>Bacillati</taxon>
        <taxon>Actinomycetota</taxon>
        <taxon>Actinomycetes</taxon>
        <taxon>Micrococcales</taxon>
        <taxon>Micrococcaceae</taxon>
        <taxon>Auritidibacter</taxon>
    </lineage>
</organism>
<dbReference type="InterPro" id="IPR022742">
    <property type="entry name" value="Hydrolase_4"/>
</dbReference>
<dbReference type="PIRSF" id="PIRSF017388">
    <property type="entry name" value="Esterase_lipase"/>
    <property type="match status" value="1"/>
</dbReference>